<proteinExistence type="predicted"/>
<reference evidence="2" key="1">
    <citation type="submission" date="2015-10" db="EMBL/GenBank/DDBJ databases">
        <title>Complete Genome Sequence of Aeromonas schubertii strain WL1483.</title>
        <authorList>
            <person name="Liu L."/>
        </authorList>
    </citation>
    <scope>NUCLEOTIDE SEQUENCE [LARGE SCALE GENOMIC DNA]</scope>
    <source>
        <strain evidence="2">WL1483</strain>
    </source>
</reference>
<dbReference type="EMBL" id="CP013067">
    <property type="protein sequence ID" value="ALP43758.1"/>
    <property type="molecule type" value="Genomic_DNA"/>
</dbReference>
<accession>A0A0S2SQ99</accession>
<name>A0A0S2SQ99_9GAMM</name>
<protein>
    <submittedName>
        <fullName evidence="1">Terminase</fullName>
    </submittedName>
</protein>
<evidence type="ECO:0000313" key="2">
    <source>
        <dbReference type="Proteomes" id="UP000058114"/>
    </source>
</evidence>
<gene>
    <name evidence="1" type="ORF">WL1483_4339</name>
</gene>
<dbReference type="GO" id="GO:0004519">
    <property type="term" value="F:endonuclease activity"/>
    <property type="evidence" value="ECO:0007669"/>
    <property type="project" value="InterPro"/>
</dbReference>
<dbReference type="Proteomes" id="UP000058114">
    <property type="component" value="Chromosome"/>
</dbReference>
<dbReference type="InterPro" id="IPR010270">
    <property type="entry name" value="Phage_P2_GpM"/>
</dbReference>
<dbReference type="AlphaFoldDB" id="A0A0S2SQ99"/>
<dbReference type="GO" id="GO:0003677">
    <property type="term" value="F:DNA binding"/>
    <property type="evidence" value="ECO:0007669"/>
    <property type="project" value="InterPro"/>
</dbReference>
<sequence length="236" mass="26752">MLSPALRHKLRHEATAAIAQTAITGQATGAVGDSLHLQLLALEQDIARLRRCERIADRIEMKRRELLPKYRPYVERYLAAGIAHRNELFAQLIIWAFDVGDFDTGIAWALIAIEQHQPTPPNIKRNWATFVADTVLEWAETQSTNGHSVAPWFARVFDLVRNQWRLNERITAKWFRAAGLHLLRDSEGKPLPSAVNDGNVLEQADHWLAEAEKLHAKIGVGTVRHKIAMRLRALSE</sequence>
<dbReference type="RefSeq" id="WP_060587483.1">
    <property type="nucleotide sequence ID" value="NZ_CP013067.1"/>
</dbReference>
<organism evidence="1 2">
    <name type="scientific">Aeromonas schubertii</name>
    <dbReference type="NCBI Taxonomy" id="652"/>
    <lineage>
        <taxon>Bacteria</taxon>
        <taxon>Pseudomonadati</taxon>
        <taxon>Pseudomonadota</taxon>
        <taxon>Gammaproteobacteria</taxon>
        <taxon>Aeromonadales</taxon>
        <taxon>Aeromonadaceae</taxon>
        <taxon>Aeromonas</taxon>
    </lineage>
</organism>
<reference evidence="1 2" key="2">
    <citation type="journal article" date="2016" name="Genome Announc.">
        <title>Complete Genome Sequence of the Highly Virulent Aeromonas schubertii Strain WL1483, Isolated from Diseased Snakehead Fish (Channa argus) in China.</title>
        <authorList>
            <person name="Liu L."/>
            <person name="Li N."/>
            <person name="Zhang D."/>
            <person name="Fu X."/>
            <person name="Shi C."/>
            <person name="Lin Q."/>
            <person name="Hao G."/>
        </authorList>
    </citation>
    <scope>NUCLEOTIDE SEQUENCE [LARGE SCALE GENOMIC DNA]</scope>
    <source>
        <strain evidence="1 2">WL1483</strain>
    </source>
</reference>
<dbReference type="Pfam" id="PF05944">
    <property type="entry name" value="Phage_term_smal"/>
    <property type="match status" value="1"/>
</dbReference>
<dbReference type="KEGG" id="asr:WL1483_4339"/>
<dbReference type="PATRIC" id="fig|652.5.peg.3830"/>
<evidence type="ECO:0000313" key="1">
    <source>
        <dbReference type="EMBL" id="ALP43758.1"/>
    </source>
</evidence>